<keyword evidence="2 8" id="KW-0732">Signal</keyword>
<evidence type="ECO:0000256" key="6">
    <source>
        <dbReference type="RuleBase" id="RU000489"/>
    </source>
</evidence>
<evidence type="ECO:0000256" key="2">
    <source>
        <dbReference type="ARBA" id="ARBA00022729"/>
    </source>
</evidence>
<dbReference type="PROSITE" id="PS01095">
    <property type="entry name" value="GH18_1"/>
    <property type="match status" value="1"/>
</dbReference>
<dbReference type="AlphaFoldDB" id="A0A6A1UF30"/>
<dbReference type="Pfam" id="PF00704">
    <property type="entry name" value="Glyco_hydro_18"/>
    <property type="match status" value="1"/>
</dbReference>
<feature type="compositionally biased region" description="Pro residues" evidence="7">
    <location>
        <begin position="58"/>
        <end position="68"/>
    </location>
</feature>
<accession>A0A6A1UF30</accession>
<proteinExistence type="inferred from homology"/>
<comment type="similarity">
    <text evidence="1">Belongs to the glycosyl hydrolase 18 family. Chitinase class V subfamily.</text>
</comment>
<feature type="domain" description="GH18" evidence="9">
    <location>
        <begin position="71"/>
        <end position="415"/>
    </location>
</feature>
<comment type="caution">
    <text evidence="10">The sequence shown here is derived from an EMBL/GenBank/DDBJ whole genome shotgun (WGS) entry which is preliminary data.</text>
</comment>
<dbReference type="CDD" id="cd02879">
    <property type="entry name" value="GH18_plant_chitinase_class_V"/>
    <property type="match status" value="1"/>
</dbReference>
<evidence type="ECO:0000313" key="11">
    <source>
        <dbReference type="Proteomes" id="UP000516437"/>
    </source>
</evidence>
<dbReference type="Gene3D" id="3.20.20.80">
    <property type="entry name" value="Glycosidases"/>
    <property type="match status" value="1"/>
</dbReference>
<sequence length="418" mass="46116">MPGRKWLSAFWAIFTFAGSIISLCNASPSLLASTNYSLESASPSTWNTTSHRRRPSRHPSPMPHPTHLPPGIKGGYWPSWLAEKHPPSIIPTSYFTHLFYAFVAPEATTYQLSITSRNDKWMRKFTHTLHAKTPRAKAFLSIVGGPVIFSNLASTQKSRAAFINSTIGVAREYGFDGLDLDWEFPNTPQDMSNLALLFKECRKAVQNESHSSGKPRLHVSAAVYFAPKFLLSNVSRTYPGKAIKKYVDFVSPMCYNYHGSWDTSATSSHALLYDPASNISTSHGISSWIKVGVPPRKLVMGLPLFGRTWKLKSPSAHVIGAPAVGTGTGHRGVMSYSAIVDYNVANSANVAYDPHTVSTYSYVGDNWIGYDGPRSIQEKVKFARARGLGGYFFWALGYDKKWSLSAAASSAWDKKSKS</sequence>
<dbReference type="GO" id="GO:0005576">
    <property type="term" value="C:extracellular region"/>
    <property type="evidence" value="ECO:0007669"/>
    <property type="project" value="TreeGrafter"/>
</dbReference>
<dbReference type="PANTHER" id="PTHR11177:SF368">
    <property type="entry name" value="GH18 DOMAIN-CONTAINING PROTEIN"/>
    <property type="match status" value="1"/>
</dbReference>
<dbReference type="Gene3D" id="3.10.50.10">
    <property type="match status" value="1"/>
</dbReference>
<feature type="region of interest" description="Disordered" evidence="7">
    <location>
        <begin position="40"/>
        <end position="68"/>
    </location>
</feature>
<protein>
    <submittedName>
        <fullName evidence="10">Chitotriosidase-1</fullName>
    </submittedName>
</protein>
<feature type="signal peptide" evidence="8">
    <location>
        <begin position="1"/>
        <end position="26"/>
    </location>
</feature>
<gene>
    <name evidence="10" type="ORF">CJ030_MR0G029401</name>
</gene>
<dbReference type="SUPFAM" id="SSF54556">
    <property type="entry name" value="Chitinase insertion domain"/>
    <property type="match status" value="1"/>
</dbReference>
<dbReference type="SMART" id="SM00636">
    <property type="entry name" value="Glyco_18"/>
    <property type="match status" value="1"/>
</dbReference>
<dbReference type="FunFam" id="3.10.50.10:FF:000003">
    <property type="entry name" value="Class V chitinase CHIT5b"/>
    <property type="match status" value="1"/>
</dbReference>
<dbReference type="InterPro" id="IPR011583">
    <property type="entry name" value="Chitinase_II/V-like_cat"/>
</dbReference>
<name>A0A6A1UF30_9ROSI</name>
<evidence type="ECO:0000259" key="9">
    <source>
        <dbReference type="PROSITE" id="PS51910"/>
    </source>
</evidence>
<dbReference type="GO" id="GO:0006032">
    <property type="term" value="P:chitin catabolic process"/>
    <property type="evidence" value="ECO:0007669"/>
    <property type="project" value="TreeGrafter"/>
</dbReference>
<organism evidence="10 11">
    <name type="scientific">Morella rubra</name>
    <name type="common">Chinese bayberry</name>
    <dbReference type="NCBI Taxonomy" id="262757"/>
    <lineage>
        <taxon>Eukaryota</taxon>
        <taxon>Viridiplantae</taxon>
        <taxon>Streptophyta</taxon>
        <taxon>Embryophyta</taxon>
        <taxon>Tracheophyta</taxon>
        <taxon>Spermatophyta</taxon>
        <taxon>Magnoliopsida</taxon>
        <taxon>eudicotyledons</taxon>
        <taxon>Gunneridae</taxon>
        <taxon>Pentapetalae</taxon>
        <taxon>rosids</taxon>
        <taxon>fabids</taxon>
        <taxon>Fagales</taxon>
        <taxon>Myricaceae</taxon>
        <taxon>Morella</taxon>
    </lineage>
</organism>
<evidence type="ECO:0000256" key="8">
    <source>
        <dbReference type="SAM" id="SignalP"/>
    </source>
</evidence>
<evidence type="ECO:0000256" key="1">
    <source>
        <dbReference type="ARBA" id="ARBA00008682"/>
    </source>
</evidence>
<dbReference type="EMBL" id="RXIC02000511">
    <property type="protein sequence ID" value="KAB1198999.1"/>
    <property type="molecule type" value="Genomic_DNA"/>
</dbReference>
<keyword evidence="11" id="KW-1185">Reference proteome</keyword>
<dbReference type="SMR" id="A0A6A1UF30"/>
<evidence type="ECO:0000256" key="5">
    <source>
        <dbReference type="ARBA" id="ARBA00023295"/>
    </source>
</evidence>
<reference evidence="10 11" key="1">
    <citation type="journal article" date="2019" name="Plant Biotechnol. J.">
        <title>The red bayberry genome and genetic basis of sex determination.</title>
        <authorList>
            <person name="Jia H.M."/>
            <person name="Jia H.J."/>
            <person name="Cai Q.L."/>
            <person name="Wang Y."/>
            <person name="Zhao H.B."/>
            <person name="Yang W.F."/>
            <person name="Wang G.Y."/>
            <person name="Li Y.H."/>
            <person name="Zhan D.L."/>
            <person name="Shen Y.T."/>
            <person name="Niu Q.F."/>
            <person name="Chang L."/>
            <person name="Qiu J."/>
            <person name="Zhao L."/>
            <person name="Xie H.B."/>
            <person name="Fu W.Y."/>
            <person name="Jin J."/>
            <person name="Li X.W."/>
            <person name="Jiao Y."/>
            <person name="Zhou C.C."/>
            <person name="Tu T."/>
            <person name="Chai C.Y."/>
            <person name="Gao J.L."/>
            <person name="Fan L.J."/>
            <person name="van de Weg E."/>
            <person name="Wang J.Y."/>
            <person name="Gao Z.S."/>
        </authorList>
    </citation>
    <scope>NUCLEOTIDE SEQUENCE [LARGE SCALE GENOMIC DNA]</scope>
    <source>
        <tissue evidence="10">Leaves</tissue>
    </source>
</reference>
<evidence type="ECO:0000256" key="7">
    <source>
        <dbReference type="SAM" id="MobiDB-lite"/>
    </source>
</evidence>
<dbReference type="InterPro" id="IPR001579">
    <property type="entry name" value="Glyco_hydro_18_chit_AS"/>
</dbReference>
<dbReference type="GO" id="GO:0008061">
    <property type="term" value="F:chitin binding"/>
    <property type="evidence" value="ECO:0007669"/>
    <property type="project" value="InterPro"/>
</dbReference>
<dbReference type="Proteomes" id="UP000516437">
    <property type="component" value="Unassembled WGS sequence"/>
</dbReference>
<dbReference type="PROSITE" id="PS51910">
    <property type="entry name" value="GH18_2"/>
    <property type="match status" value="1"/>
</dbReference>
<dbReference type="SUPFAM" id="SSF51445">
    <property type="entry name" value="(Trans)glycosidases"/>
    <property type="match status" value="1"/>
</dbReference>
<dbReference type="InterPro" id="IPR017853">
    <property type="entry name" value="GH"/>
</dbReference>
<keyword evidence="3 6" id="KW-0378">Hydrolase</keyword>
<dbReference type="InterPro" id="IPR029070">
    <property type="entry name" value="Chitinase_insertion_sf"/>
</dbReference>
<dbReference type="OrthoDB" id="76388at2759"/>
<keyword evidence="5 6" id="KW-0326">Glycosidase</keyword>
<evidence type="ECO:0000313" key="10">
    <source>
        <dbReference type="EMBL" id="KAB1198999.1"/>
    </source>
</evidence>
<evidence type="ECO:0000256" key="4">
    <source>
        <dbReference type="ARBA" id="ARBA00023180"/>
    </source>
</evidence>
<dbReference type="GO" id="GO:0005975">
    <property type="term" value="P:carbohydrate metabolic process"/>
    <property type="evidence" value="ECO:0007669"/>
    <property type="project" value="InterPro"/>
</dbReference>
<dbReference type="PANTHER" id="PTHR11177">
    <property type="entry name" value="CHITINASE"/>
    <property type="match status" value="1"/>
</dbReference>
<keyword evidence="4" id="KW-0325">Glycoprotein</keyword>
<dbReference type="GO" id="GO:0004568">
    <property type="term" value="F:chitinase activity"/>
    <property type="evidence" value="ECO:0007669"/>
    <property type="project" value="TreeGrafter"/>
</dbReference>
<dbReference type="InterPro" id="IPR050314">
    <property type="entry name" value="Glycosyl_Hydrlase_18"/>
</dbReference>
<feature type="chain" id="PRO_5025434384" evidence="8">
    <location>
        <begin position="27"/>
        <end position="418"/>
    </location>
</feature>
<dbReference type="InterPro" id="IPR001223">
    <property type="entry name" value="Glyco_hydro18_cat"/>
</dbReference>
<evidence type="ECO:0000256" key="3">
    <source>
        <dbReference type="ARBA" id="ARBA00022801"/>
    </source>
</evidence>